<feature type="compositionally biased region" description="Polar residues" evidence="7">
    <location>
        <begin position="26"/>
        <end position="66"/>
    </location>
</feature>
<keyword evidence="5 6" id="KW-0833">Ubl conjugation pathway</keyword>
<dbReference type="GO" id="GO:0005737">
    <property type="term" value="C:cytoplasm"/>
    <property type="evidence" value="ECO:0007669"/>
    <property type="project" value="TreeGrafter"/>
</dbReference>
<dbReference type="AlphaFoldDB" id="A0A9X0D651"/>
<dbReference type="SMART" id="SM00119">
    <property type="entry name" value="HECTc"/>
    <property type="match status" value="1"/>
</dbReference>
<feature type="region of interest" description="Disordered" evidence="7">
    <location>
        <begin position="305"/>
        <end position="328"/>
    </location>
</feature>
<feature type="compositionally biased region" description="Polar residues" evidence="7">
    <location>
        <begin position="248"/>
        <end position="257"/>
    </location>
</feature>
<dbReference type="GO" id="GO:0006511">
    <property type="term" value="P:ubiquitin-dependent protein catabolic process"/>
    <property type="evidence" value="ECO:0007669"/>
    <property type="project" value="TreeGrafter"/>
</dbReference>
<dbReference type="GO" id="GO:0061630">
    <property type="term" value="F:ubiquitin protein ligase activity"/>
    <property type="evidence" value="ECO:0007669"/>
    <property type="project" value="UniProtKB-EC"/>
</dbReference>
<feature type="compositionally biased region" description="Low complexity" evidence="7">
    <location>
        <begin position="67"/>
        <end position="79"/>
    </location>
</feature>
<dbReference type="Proteomes" id="UP001163046">
    <property type="component" value="Unassembled WGS sequence"/>
</dbReference>
<evidence type="ECO:0000256" key="6">
    <source>
        <dbReference type="PROSITE-ProRule" id="PRU00104"/>
    </source>
</evidence>
<dbReference type="Gene3D" id="3.90.1750.10">
    <property type="entry name" value="Hect, E3 ligase catalytic domains"/>
    <property type="match status" value="1"/>
</dbReference>
<dbReference type="OrthoDB" id="5980915at2759"/>
<dbReference type="GO" id="GO:0016567">
    <property type="term" value="P:protein ubiquitination"/>
    <property type="evidence" value="ECO:0007669"/>
    <property type="project" value="TreeGrafter"/>
</dbReference>
<dbReference type="Gene3D" id="3.30.2410.10">
    <property type="entry name" value="Hect, E3 ligase catalytic domain"/>
    <property type="match status" value="1"/>
</dbReference>
<evidence type="ECO:0000313" key="9">
    <source>
        <dbReference type="EMBL" id="KAJ7387941.1"/>
    </source>
</evidence>
<evidence type="ECO:0000256" key="2">
    <source>
        <dbReference type="ARBA" id="ARBA00004906"/>
    </source>
</evidence>
<feature type="domain" description="HECT" evidence="8">
    <location>
        <begin position="636"/>
        <end position="709"/>
    </location>
</feature>
<dbReference type="InterPro" id="IPR050409">
    <property type="entry name" value="E3_ubiq-protein_ligase"/>
</dbReference>
<feature type="region of interest" description="Disordered" evidence="7">
    <location>
        <begin position="244"/>
        <end position="272"/>
    </location>
</feature>
<evidence type="ECO:0000313" key="10">
    <source>
        <dbReference type="Proteomes" id="UP001163046"/>
    </source>
</evidence>
<proteinExistence type="predicted"/>
<comment type="caution">
    <text evidence="9">The sequence shown here is derived from an EMBL/GenBank/DDBJ whole genome shotgun (WGS) entry which is preliminary data.</text>
</comment>
<dbReference type="Pfam" id="PF00632">
    <property type="entry name" value="HECT"/>
    <property type="match status" value="1"/>
</dbReference>
<dbReference type="PANTHER" id="PTHR11254:SF440">
    <property type="entry name" value="E3 UBIQUITIN-PROTEIN LIGASE NEDD-4"/>
    <property type="match status" value="1"/>
</dbReference>
<dbReference type="EC" id="2.3.2.26" evidence="3"/>
<dbReference type="EMBL" id="MU825873">
    <property type="protein sequence ID" value="KAJ7387941.1"/>
    <property type="molecule type" value="Genomic_DNA"/>
</dbReference>
<dbReference type="SUPFAM" id="SSF56204">
    <property type="entry name" value="Hect, E3 ligase catalytic domain"/>
    <property type="match status" value="1"/>
</dbReference>
<evidence type="ECO:0000256" key="5">
    <source>
        <dbReference type="ARBA" id="ARBA00022786"/>
    </source>
</evidence>
<keyword evidence="4" id="KW-0808">Transferase</keyword>
<evidence type="ECO:0000256" key="3">
    <source>
        <dbReference type="ARBA" id="ARBA00012485"/>
    </source>
</evidence>
<feature type="region of interest" description="Disordered" evidence="7">
    <location>
        <begin position="22"/>
        <end position="91"/>
    </location>
</feature>
<accession>A0A9X0D651</accession>
<protein>
    <recommendedName>
        <fullName evidence="3">HECT-type E3 ubiquitin transferase</fullName>
        <ecNumber evidence="3">2.3.2.26</ecNumber>
    </recommendedName>
</protein>
<dbReference type="InterPro" id="IPR035983">
    <property type="entry name" value="Hect_E3_ubiquitin_ligase"/>
</dbReference>
<keyword evidence="10" id="KW-1185">Reference proteome</keyword>
<dbReference type="InterPro" id="IPR000569">
    <property type="entry name" value="HECT_dom"/>
</dbReference>
<dbReference type="PANTHER" id="PTHR11254">
    <property type="entry name" value="HECT DOMAIN UBIQUITIN-PROTEIN LIGASE"/>
    <property type="match status" value="1"/>
</dbReference>
<comment type="pathway">
    <text evidence="2">Protein modification; protein ubiquitination.</text>
</comment>
<evidence type="ECO:0000259" key="8">
    <source>
        <dbReference type="PROSITE" id="PS50237"/>
    </source>
</evidence>
<evidence type="ECO:0000256" key="7">
    <source>
        <dbReference type="SAM" id="MobiDB-lite"/>
    </source>
</evidence>
<name>A0A9X0D651_9CNID</name>
<gene>
    <name evidence="9" type="ORF">OS493_001294</name>
</gene>
<evidence type="ECO:0000256" key="1">
    <source>
        <dbReference type="ARBA" id="ARBA00000885"/>
    </source>
</evidence>
<feature type="compositionally biased region" description="Pro residues" evidence="7">
    <location>
        <begin position="312"/>
        <end position="323"/>
    </location>
</feature>
<organism evidence="9 10">
    <name type="scientific">Desmophyllum pertusum</name>
    <dbReference type="NCBI Taxonomy" id="174260"/>
    <lineage>
        <taxon>Eukaryota</taxon>
        <taxon>Metazoa</taxon>
        <taxon>Cnidaria</taxon>
        <taxon>Anthozoa</taxon>
        <taxon>Hexacorallia</taxon>
        <taxon>Scleractinia</taxon>
        <taxon>Caryophylliina</taxon>
        <taxon>Caryophylliidae</taxon>
        <taxon>Desmophyllum</taxon>
    </lineage>
</organism>
<dbReference type="PROSITE" id="PS50237">
    <property type="entry name" value="HECT"/>
    <property type="match status" value="1"/>
</dbReference>
<evidence type="ECO:0000256" key="4">
    <source>
        <dbReference type="ARBA" id="ARBA00022679"/>
    </source>
</evidence>
<reference evidence="9" key="1">
    <citation type="submission" date="2023-01" db="EMBL/GenBank/DDBJ databases">
        <title>Genome assembly of the deep-sea coral Lophelia pertusa.</title>
        <authorList>
            <person name="Herrera S."/>
            <person name="Cordes E."/>
        </authorList>
    </citation>
    <scope>NUCLEOTIDE SEQUENCE</scope>
    <source>
        <strain evidence="9">USNM1676648</strain>
        <tissue evidence="9">Polyp</tissue>
    </source>
</reference>
<sequence length="709" mass="76577">MTDQDSLVRTISEAVSRAVADALGAQNRTTNNVNAGNSPSGVNQSATPTTSRDPASSTASVTPCQQSGFPLPSSFGGSSLPPPPKKRRQTAAKAEKVYNKNIVCLPPVADISKPVPIPRGDKRARLTEAGLTGKIAISASWKAADVIREISSLFASSFCLADGALLPFQYLSTVPGGKKLSIPRTSPSFQWNGPEVVSLASQGSLYIMAKIVPKISSGRNPQQLEDASDEDDVDVYAWEDAPGLLTGTPKNSSTNSAPVDPNLQGPSTFDAADHEGEEDFMCMRGYASLFDMTNVAGNGDEVVDVIPASPDSSPPGSIPPRSTPPDGNDILLEDILRELASALKTDTAAPLSKFNISRGQLWDGTVRAVQRKSFSPENKISVKFTDDSGMAEGAIDLGGPQRELFTLVMHYLANSQMFCCGKERNEKVLNNFSKALQEDNYYCAGCMIAISLVHGGPAPRFLSNVLYDALVFGPEKTKVPVESVPDQSVREALIKLKAATSVDEMFDTLDSLSSVLDMAGTMQPCKNLGDQHVIVEHTAHWCVLGRTRSAFERFREGLKTLGVMEAMAQHPEAFRAVLCYSGPGKLSSTEMTNLFRIGRSERGSNRFNQETQVISYWYDYLQDVEETPGVITLEDILFFATGCREIPPMGFNVEPSVEFQHSCEGQEGRYPKANTCSCVIKLPVAHNNFDQFKENMEFGIANGGGYGMS</sequence>
<feature type="active site" description="Glycyl thioester intermediate" evidence="6">
    <location>
        <position position="676"/>
    </location>
</feature>
<comment type="catalytic activity">
    <reaction evidence="1">
        <text>S-ubiquitinyl-[E2 ubiquitin-conjugating enzyme]-L-cysteine + [acceptor protein]-L-lysine = [E2 ubiquitin-conjugating enzyme]-L-cysteine + N(6)-ubiquitinyl-[acceptor protein]-L-lysine.</text>
        <dbReference type="EC" id="2.3.2.26"/>
    </reaction>
</comment>